<evidence type="ECO:0000313" key="2">
    <source>
        <dbReference type="EMBL" id="NRT55465.1"/>
    </source>
</evidence>
<organism evidence="2 3">
    <name type="scientific">Sphaerotilus uruguayifluvii</name>
    <dbReference type="NCBI Taxonomy" id="2735897"/>
    <lineage>
        <taxon>Bacteria</taxon>
        <taxon>Pseudomonadati</taxon>
        <taxon>Pseudomonadota</taxon>
        <taxon>Betaproteobacteria</taxon>
        <taxon>Burkholderiales</taxon>
        <taxon>Sphaerotilaceae</taxon>
        <taxon>Sphaerotilus</taxon>
    </lineage>
</organism>
<dbReference type="RefSeq" id="WP_173804442.1">
    <property type="nucleotide sequence ID" value="NZ_JABSNM010000004.1"/>
</dbReference>
<dbReference type="Proteomes" id="UP001516061">
    <property type="component" value="Unassembled WGS sequence"/>
</dbReference>
<sequence length="405" mass="44949">MSHRRPSASSSPASPASRAPLQISLLPVSDPAFRAALATRWRALEARCEGSFFTRWAWIGTWLALLPDEVRPRLLQARRGERDVGLALVVDGPGRQRFGLPFCRTAWLHATGRPELDILTIEHNDFLVAADDAEGADAVRAAMLAHWAGRLRGVTEIVLPGLAGPGWPAGCETRLASRRLEREDWVRRSYAVDLKAVRAAGGDFLKLISSNSRSQIRRSMKEYGQLGALTLTPAASTAQALDWLERLAALHQAHWTGRGQPGAFANDFFFRFHRTLVEHHHDSGAIQMLRVAAGEHDLGFLYSFIHRGRVCFYQSGLEYGLIEKHARPGLVAHVLAAQHNAALGHEVYDFMAGESRYKTTLATLDEQMTWTTLRTSALRFELEAAMRRHRQRRAGATAAEEVAAD</sequence>
<dbReference type="Pfam" id="PF13480">
    <property type="entry name" value="Acetyltransf_6"/>
    <property type="match status" value="1"/>
</dbReference>
<keyword evidence="3" id="KW-1185">Reference proteome</keyword>
<evidence type="ECO:0000259" key="1">
    <source>
        <dbReference type="Pfam" id="PF13480"/>
    </source>
</evidence>
<dbReference type="InterPro" id="IPR038740">
    <property type="entry name" value="BioF2-like_GNAT_dom"/>
</dbReference>
<gene>
    <name evidence="2" type="ORF">HNQ01_001177</name>
</gene>
<dbReference type="EMBL" id="JABSNM010000004">
    <property type="protein sequence ID" value="NRT55465.1"/>
    <property type="molecule type" value="Genomic_DNA"/>
</dbReference>
<feature type="domain" description="BioF2-like acetyltransferase" evidence="1">
    <location>
        <begin position="211"/>
        <end position="358"/>
    </location>
</feature>
<dbReference type="InterPro" id="IPR016181">
    <property type="entry name" value="Acyl_CoA_acyltransferase"/>
</dbReference>
<reference evidence="2 3" key="1">
    <citation type="submission" date="2020-05" db="EMBL/GenBank/DDBJ databases">
        <title>Genomic Encyclopedia of Type Strains, Phase IV (KMG-V): Genome sequencing to study the core and pangenomes of soil and plant-associated prokaryotes.</title>
        <authorList>
            <person name="Whitman W."/>
        </authorList>
    </citation>
    <scope>NUCLEOTIDE SEQUENCE [LARGE SCALE GENOMIC DNA]</scope>
    <source>
        <strain evidence="2 3">C29</strain>
    </source>
</reference>
<protein>
    <submittedName>
        <fullName evidence="2">CelD/BcsL family acetyltransferase involved in cellulose biosynthesis</fullName>
    </submittedName>
</protein>
<name>A0ABX2G0A4_9BURK</name>
<evidence type="ECO:0000313" key="3">
    <source>
        <dbReference type="Proteomes" id="UP001516061"/>
    </source>
</evidence>
<accession>A0ABX2G0A4</accession>
<comment type="caution">
    <text evidence="2">The sequence shown here is derived from an EMBL/GenBank/DDBJ whole genome shotgun (WGS) entry which is preliminary data.</text>
</comment>
<dbReference type="SUPFAM" id="SSF55729">
    <property type="entry name" value="Acyl-CoA N-acyltransferases (Nat)"/>
    <property type="match status" value="1"/>
</dbReference>
<proteinExistence type="predicted"/>